<feature type="compositionally biased region" description="Polar residues" evidence="1">
    <location>
        <begin position="250"/>
        <end position="270"/>
    </location>
</feature>
<dbReference type="CTD" id="90634"/>
<keyword evidence="2" id="KW-1185">Reference proteome</keyword>
<dbReference type="Pfam" id="PF13671">
    <property type="entry name" value="AAA_33"/>
    <property type="match status" value="1"/>
</dbReference>
<feature type="region of interest" description="Disordered" evidence="1">
    <location>
        <begin position="248"/>
        <end position="294"/>
    </location>
</feature>
<evidence type="ECO:0000313" key="2">
    <source>
        <dbReference type="Proteomes" id="UP001190640"/>
    </source>
</evidence>
<dbReference type="Proteomes" id="UP001190640">
    <property type="component" value="Chromosome 3"/>
</dbReference>
<accession>A0AA97KRR0</accession>
<dbReference type="PANTHER" id="PTHR13308">
    <property type="entry name" value="NEDD4-BINDING PROTEIN 2-LIKE 1"/>
    <property type="match status" value="1"/>
</dbReference>
<reference evidence="3" key="1">
    <citation type="submission" date="2025-08" db="UniProtKB">
        <authorList>
            <consortium name="RefSeq"/>
        </authorList>
    </citation>
    <scope>IDENTIFICATION</scope>
    <source>
        <tissue evidence="3">Blood</tissue>
    </source>
</reference>
<dbReference type="InterPro" id="IPR027417">
    <property type="entry name" value="P-loop_NTPase"/>
</dbReference>
<dbReference type="InterPro" id="IPR026302">
    <property type="entry name" value="NEDD4-bd_p2"/>
</dbReference>
<gene>
    <name evidence="3" type="primary">N4BP2L1</name>
</gene>
<proteinExistence type="predicted"/>
<dbReference type="Gene3D" id="3.40.50.300">
    <property type="entry name" value="P-loop containing nucleotide triphosphate hydrolases"/>
    <property type="match status" value="1"/>
</dbReference>
<evidence type="ECO:0000256" key="1">
    <source>
        <dbReference type="SAM" id="MobiDB-lite"/>
    </source>
</evidence>
<organism evidence="2 3">
    <name type="scientific">Eublepharis macularius</name>
    <name type="common">Leopard gecko</name>
    <name type="synonym">Cyrtodactylus macularius</name>
    <dbReference type="NCBI Taxonomy" id="481883"/>
    <lineage>
        <taxon>Eukaryota</taxon>
        <taxon>Metazoa</taxon>
        <taxon>Chordata</taxon>
        <taxon>Craniata</taxon>
        <taxon>Vertebrata</taxon>
        <taxon>Euteleostomi</taxon>
        <taxon>Lepidosauria</taxon>
        <taxon>Squamata</taxon>
        <taxon>Bifurcata</taxon>
        <taxon>Gekkota</taxon>
        <taxon>Eublepharidae</taxon>
        <taxon>Eublepharinae</taxon>
        <taxon>Eublepharis</taxon>
    </lineage>
</organism>
<dbReference type="AlphaFoldDB" id="A0AA97KRR0"/>
<dbReference type="SUPFAM" id="SSF52540">
    <property type="entry name" value="P-loop containing nucleoside triphosphate hydrolases"/>
    <property type="match status" value="1"/>
</dbReference>
<sequence length="294" mass="33956">MDDSLVLALGGLSLQPQAPRRRRRFSKSLYLLRGLPGSGKTTLASCHIVVKGILTYQEQLVPSLGGREHVTAGLENKRRVTVGRLNWGGYCWFPSDRPPEASHLSNKLRRSSVFMQLKREFPSAVIFSTDDYFFTEDGSYIFDPDCLEDAHKWNQKRARKAMKNGKSPVIIDNTNIHAWEMKPYVIMALENNYEVIFREPDTHWKFNVRELARHNSHGVPREKIQRMKEQYEHDVTFHIVLHCEEPARNGNRSRGVHNTGNFSNPRTALSNRRAHSHSTNERSFSRRSDFHGVF</sequence>
<protein>
    <submittedName>
        <fullName evidence="3">NEDD4-binding protein 2-like 1 isoform X1</fullName>
    </submittedName>
</protein>
<dbReference type="KEGG" id="emc:129325589"/>
<evidence type="ECO:0000313" key="3">
    <source>
        <dbReference type="RefSeq" id="XP_054829325.1"/>
    </source>
</evidence>
<dbReference type="RefSeq" id="XP_054829325.1">
    <property type="nucleotide sequence ID" value="XM_054973350.1"/>
</dbReference>
<feature type="compositionally biased region" description="Basic and acidic residues" evidence="1">
    <location>
        <begin position="278"/>
        <end position="294"/>
    </location>
</feature>
<dbReference type="GeneID" id="129325589"/>
<name>A0AA97KRR0_EUBMA</name>
<dbReference type="PANTHER" id="PTHR13308:SF5">
    <property type="entry name" value="NEDD4-BINDING PROTEIN 2-LIKE 1"/>
    <property type="match status" value="1"/>
</dbReference>